<protein>
    <recommendedName>
        <fullName evidence="3">Phage protein</fullName>
    </recommendedName>
</protein>
<organism evidence="1 2">
    <name type="scientific">Listeria cossartiae subsp. cayugensis</name>
    <dbReference type="NCBI Taxonomy" id="2713505"/>
    <lineage>
        <taxon>Bacteria</taxon>
        <taxon>Bacillati</taxon>
        <taxon>Bacillota</taxon>
        <taxon>Bacilli</taxon>
        <taxon>Bacillales</taxon>
        <taxon>Listeriaceae</taxon>
        <taxon>Listeria</taxon>
        <taxon>Listeria cossartiae</taxon>
    </lineage>
</organism>
<accession>A0ABU2IRJ6</accession>
<dbReference type="EMBL" id="JASBAM010000006">
    <property type="protein sequence ID" value="MDT0115313.1"/>
    <property type="molecule type" value="Genomic_DNA"/>
</dbReference>
<keyword evidence="2" id="KW-1185">Reference proteome</keyword>
<comment type="caution">
    <text evidence="1">The sequence shown here is derived from an EMBL/GenBank/DDBJ whole genome shotgun (WGS) entry which is preliminary data.</text>
</comment>
<sequence length="196" mass="23183">MSLLFQSLFTKIERANQKMMESLVDGEYYEDHGEEIQGLNSVLIDVCHDVKYNYAYEMSLEDADKVKLNEEMKKAQLLLYAIQMTQWNLETYTKYFETKNENLPIRKNIMFVDEFEAVDGWMSTTVKDIMTNKKTAAQFYKPLGYCDAKVSMDDEMWASSYTRFHELMNDFGVIDIDAKEYLKKWNKTFEVTTLNF</sequence>
<name>A0ABU2IRJ6_9LIST</name>
<evidence type="ECO:0000313" key="2">
    <source>
        <dbReference type="Proteomes" id="UP001252688"/>
    </source>
</evidence>
<dbReference type="Proteomes" id="UP001252688">
    <property type="component" value="Unassembled WGS sequence"/>
</dbReference>
<evidence type="ECO:0000313" key="1">
    <source>
        <dbReference type="EMBL" id="MDT0115313.1"/>
    </source>
</evidence>
<dbReference type="RefSeq" id="WP_311178994.1">
    <property type="nucleotide sequence ID" value="NZ_JASAZZ010000006.1"/>
</dbReference>
<reference evidence="1 2" key="1">
    <citation type="submission" date="2023-05" db="EMBL/GenBank/DDBJ databases">
        <title>A Combination of Whole Genome Sequencing and Metagenomics Reveals Diversity of Listeria spp. in Soil Collected from the Nantahala National Forest.</title>
        <authorList>
            <person name="Wang J."/>
            <person name="Schamp C.N."/>
            <person name="Hudson L.K."/>
            <person name="Chaggar H.K."/>
            <person name="Bryan D.W."/>
            <person name="Radosevich M."/>
            <person name="Denes T.G."/>
        </authorList>
    </citation>
    <scope>NUCLEOTIDE SEQUENCE [LARGE SCALE GENOMIC DNA]</scope>
    <source>
        <strain evidence="1 2">UTK S2-0002</strain>
    </source>
</reference>
<gene>
    <name evidence="1" type="ORF">QJV37_14345</name>
</gene>
<proteinExistence type="predicted"/>
<evidence type="ECO:0008006" key="3">
    <source>
        <dbReference type="Google" id="ProtNLM"/>
    </source>
</evidence>